<organism evidence="1 2">
    <name type="scientific">Genlisea aurea</name>
    <dbReference type="NCBI Taxonomy" id="192259"/>
    <lineage>
        <taxon>Eukaryota</taxon>
        <taxon>Viridiplantae</taxon>
        <taxon>Streptophyta</taxon>
        <taxon>Embryophyta</taxon>
        <taxon>Tracheophyta</taxon>
        <taxon>Spermatophyta</taxon>
        <taxon>Magnoliopsida</taxon>
        <taxon>eudicotyledons</taxon>
        <taxon>Gunneridae</taxon>
        <taxon>Pentapetalae</taxon>
        <taxon>asterids</taxon>
        <taxon>lamiids</taxon>
        <taxon>Lamiales</taxon>
        <taxon>Lentibulariaceae</taxon>
        <taxon>Genlisea</taxon>
    </lineage>
</organism>
<proteinExistence type="predicted"/>
<sequence length="73" mass="8189">MAKKKSRRRAPPCGRLKTGCISGLMSIFDFRQGRITRRMISGGRLSSFNQSAAAAMLRIQHLIKLTVVQATRR</sequence>
<reference evidence="1 2" key="1">
    <citation type="journal article" date="2013" name="BMC Genomics">
        <title>The miniature genome of a carnivorous plant Genlisea aurea contains a low number of genes and short non-coding sequences.</title>
        <authorList>
            <person name="Leushkin E.V."/>
            <person name="Sutormin R.A."/>
            <person name="Nabieva E.R."/>
            <person name="Penin A.A."/>
            <person name="Kondrashov A.S."/>
            <person name="Logacheva M.D."/>
        </authorList>
    </citation>
    <scope>NUCLEOTIDE SEQUENCE [LARGE SCALE GENOMIC DNA]</scope>
</reference>
<evidence type="ECO:0000313" key="2">
    <source>
        <dbReference type="Proteomes" id="UP000015453"/>
    </source>
</evidence>
<gene>
    <name evidence="1" type="ORF">M569_16850</name>
</gene>
<evidence type="ECO:0000313" key="1">
    <source>
        <dbReference type="EMBL" id="EPS57967.1"/>
    </source>
</evidence>
<protein>
    <submittedName>
        <fullName evidence="1">Uncharacterized protein</fullName>
    </submittedName>
</protein>
<keyword evidence="2" id="KW-1185">Reference proteome</keyword>
<dbReference type="Proteomes" id="UP000015453">
    <property type="component" value="Unassembled WGS sequence"/>
</dbReference>
<dbReference type="AlphaFoldDB" id="S8DF12"/>
<comment type="caution">
    <text evidence="1">The sequence shown here is derived from an EMBL/GenBank/DDBJ whole genome shotgun (WGS) entry which is preliminary data.</text>
</comment>
<dbReference type="EMBL" id="AUSU01009669">
    <property type="protein sequence ID" value="EPS57967.1"/>
    <property type="molecule type" value="Genomic_DNA"/>
</dbReference>
<dbReference type="OrthoDB" id="770239at2759"/>
<name>S8DF12_9LAMI</name>
<accession>S8DF12</accession>